<feature type="signal peptide" evidence="1">
    <location>
        <begin position="1"/>
        <end position="25"/>
    </location>
</feature>
<reference evidence="2 4" key="1">
    <citation type="submission" date="2021-03" db="EMBL/GenBank/DDBJ databases">
        <title>Draft genome and methylome analysis of Thiotrix fructosivoruns ATCC 49748.</title>
        <authorList>
            <person name="Fomenkov A."/>
            <person name="Grabovich M.Y."/>
            <person name="Roberts R.J."/>
        </authorList>
    </citation>
    <scope>NUCLEOTIDE SEQUENCE [LARGE SCALE GENOMIC DNA]</scope>
    <source>
        <strain evidence="2 4">ATCC 49748</strain>
    </source>
</reference>
<dbReference type="EMBL" id="JAFMPM010000008">
    <property type="protein sequence ID" value="MBO0614509.1"/>
    <property type="molecule type" value="Genomic_DNA"/>
</dbReference>
<keyword evidence="1" id="KW-0732">Signal</keyword>
<sequence length="339" mass="37384">MLRKLTLPLLLTTLTMLLWAGSGVAADAYVAEKADKITIGTGVRVRTTPATSAVETGKLPLGTNFTSIQHTATKAKIGSQSDYWYRLDAPLKGWVFGGLLRSFDPAKADAAHLALIREKLGEADKVYGGLYGSDHENQSPLSFADAVEVSQFANRAAASSKNPETQGELELAYWRAIQISLFKIQSEQATKAPYAAWLKQLGKKVFYTEPSAEYLVNPDNYWKLADRHKQDTIGDAIAWQAANAFVGGECEGSISCMSGRSLMMEGEYLKRYPKGKHVEAALQHANNSLAYIRKEWKNQPDEHTDVELKEWQSILAPLADSKAAKEARQHLKALQALRN</sequence>
<name>A0A8B0SE58_9GAMM</name>
<keyword evidence="4" id="KW-1185">Reference proteome</keyword>
<dbReference type="Gene3D" id="2.30.30.40">
    <property type="entry name" value="SH3 Domains"/>
    <property type="match status" value="1"/>
</dbReference>
<protein>
    <submittedName>
        <fullName evidence="3">SH3 domain-containing protein</fullName>
    </submittedName>
</protein>
<evidence type="ECO:0000313" key="3">
    <source>
        <dbReference type="EMBL" id="QTX09344.1"/>
    </source>
</evidence>
<reference evidence="3" key="2">
    <citation type="submission" date="2021-04" db="EMBL/GenBank/DDBJ databases">
        <title>Complete Genome and methylome analysis of Thiothrix fructosivorans ATCC 49748.</title>
        <authorList>
            <person name="Fomenkov A."/>
            <person name="Sun L."/>
            <person name="Vincze T."/>
            <person name="Grabovich M.Y."/>
            <person name="Roberts R.J."/>
        </authorList>
    </citation>
    <scope>NUCLEOTIDE SEQUENCE</scope>
    <source>
        <strain evidence="3">ATCC 49748</strain>
    </source>
</reference>
<dbReference type="EMBL" id="CP072748">
    <property type="protein sequence ID" value="QTX09344.1"/>
    <property type="molecule type" value="Genomic_DNA"/>
</dbReference>
<dbReference type="Proteomes" id="UP000664466">
    <property type="component" value="Unassembled WGS sequence"/>
</dbReference>
<evidence type="ECO:0000313" key="4">
    <source>
        <dbReference type="Proteomes" id="UP000664466"/>
    </source>
</evidence>
<proteinExistence type="predicted"/>
<accession>A0A8B0SE58</accession>
<evidence type="ECO:0000256" key="1">
    <source>
        <dbReference type="SAM" id="SignalP"/>
    </source>
</evidence>
<evidence type="ECO:0000313" key="2">
    <source>
        <dbReference type="EMBL" id="MBO0614509.1"/>
    </source>
</evidence>
<dbReference type="AlphaFoldDB" id="A0A8B0SE58"/>
<feature type="chain" id="PRO_5032924850" evidence="1">
    <location>
        <begin position="26"/>
        <end position="339"/>
    </location>
</feature>
<dbReference type="RefSeq" id="WP_207252234.1">
    <property type="nucleotide sequence ID" value="NZ_JAFMPM010000008.1"/>
</dbReference>
<gene>
    <name evidence="3" type="ORF">J1836_011930</name>
    <name evidence="2" type="ORF">J1836_16540</name>
</gene>
<organism evidence="3">
    <name type="scientific">Thiothrix fructosivorans</name>
    <dbReference type="NCBI Taxonomy" id="111770"/>
    <lineage>
        <taxon>Bacteria</taxon>
        <taxon>Pseudomonadati</taxon>
        <taxon>Pseudomonadota</taxon>
        <taxon>Gammaproteobacteria</taxon>
        <taxon>Thiotrichales</taxon>
        <taxon>Thiotrichaceae</taxon>
        <taxon>Thiothrix</taxon>
    </lineage>
</organism>